<dbReference type="SUPFAM" id="SSF52540">
    <property type="entry name" value="P-loop containing nucleoside triphosphate hydrolases"/>
    <property type="match status" value="1"/>
</dbReference>
<dbReference type="NCBIfam" id="TIGR01727">
    <property type="entry name" value="oligo_HPY"/>
    <property type="match status" value="1"/>
</dbReference>
<dbReference type="PROSITE" id="PS50893">
    <property type="entry name" value="ABC_TRANSPORTER_2"/>
    <property type="match status" value="1"/>
</dbReference>
<dbReference type="PANTHER" id="PTHR43776">
    <property type="entry name" value="TRANSPORT ATP-BINDING PROTEIN"/>
    <property type="match status" value="1"/>
</dbReference>
<keyword evidence="7" id="KW-1185">Reference proteome</keyword>
<evidence type="ECO:0000259" key="5">
    <source>
        <dbReference type="PROSITE" id="PS50893"/>
    </source>
</evidence>
<evidence type="ECO:0000256" key="3">
    <source>
        <dbReference type="ARBA" id="ARBA00022741"/>
    </source>
</evidence>
<feature type="domain" description="ABC transporter" evidence="5">
    <location>
        <begin position="34"/>
        <end position="272"/>
    </location>
</feature>
<keyword evidence="2" id="KW-0813">Transport</keyword>
<dbReference type="Pfam" id="PF08352">
    <property type="entry name" value="oligo_HPY"/>
    <property type="match status" value="1"/>
</dbReference>
<dbReference type="InterPro" id="IPR017871">
    <property type="entry name" value="ABC_transporter-like_CS"/>
</dbReference>
<accession>A0A8J3XUZ3</accession>
<dbReference type="Pfam" id="PF00005">
    <property type="entry name" value="ABC_tran"/>
    <property type="match status" value="1"/>
</dbReference>
<dbReference type="GO" id="GO:0005524">
    <property type="term" value="F:ATP binding"/>
    <property type="evidence" value="ECO:0007669"/>
    <property type="project" value="UniProtKB-KW"/>
</dbReference>
<dbReference type="InterPro" id="IPR050319">
    <property type="entry name" value="ABC_transp_ATP-bind"/>
</dbReference>
<dbReference type="SMART" id="SM00382">
    <property type="entry name" value="AAA"/>
    <property type="match status" value="1"/>
</dbReference>
<dbReference type="EMBL" id="BOOR01000031">
    <property type="protein sequence ID" value="GII55972.1"/>
    <property type="molecule type" value="Genomic_DNA"/>
</dbReference>
<organism evidence="6 7">
    <name type="scientific">Planotetraspora thailandica</name>
    <dbReference type="NCBI Taxonomy" id="487172"/>
    <lineage>
        <taxon>Bacteria</taxon>
        <taxon>Bacillati</taxon>
        <taxon>Actinomycetota</taxon>
        <taxon>Actinomycetes</taxon>
        <taxon>Streptosporangiales</taxon>
        <taxon>Streptosporangiaceae</taxon>
        <taxon>Planotetraspora</taxon>
    </lineage>
</organism>
<dbReference type="FunFam" id="3.40.50.300:FF:000016">
    <property type="entry name" value="Oligopeptide ABC transporter ATP-binding component"/>
    <property type="match status" value="1"/>
</dbReference>
<dbReference type="PANTHER" id="PTHR43776:SF7">
    <property type="entry name" value="D,D-DIPEPTIDE TRANSPORT ATP-BINDING PROTEIN DDPF-RELATED"/>
    <property type="match status" value="1"/>
</dbReference>
<dbReference type="Gene3D" id="3.40.50.300">
    <property type="entry name" value="P-loop containing nucleotide triphosphate hydrolases"/>
    <property type="match status" value="1"/>
</dbReference>
<dbReference type="CDD" id="cd03257">
    <property type="entry name" value="ABC_NikE_OppD_transporters"/>
    <property type="match status" value="1"/>
</dbReference>
<dbReference type="GO" id="GO:0015833">
    <property type="term" value="P:peptide transport"/>
    <property type="evidence" value="ECO:0007669"/>
    <property type="project" value="InterPro"/>
</dbReference>
<gene>
    <name evidence="6" type="ORF">Pth03_43610</name>
</gene>
<evidence type="ECO:0000256" key="1">
    <source>
        <dbReference type="ARBA" id="ARBA00005417"/>
    </source>
</evidence>
<evidence type="ECO:0000313" key="6">
    <source>
        <dbReference type="EMBL" id="GII55972.1"/>
    </source>
</evidence>
<dbReference type="GO" id="GO:0016887">
    <property type="term" value="F:ATP hydrolysis activity"/>
    <property type="evidence" value="ECO:0007669"/>
    <property type="project" value="InterPro"/>
</dbReference>
<dbReference type="InterPro" id="IPR027417">
    <property type="entry name" value="P-loop_NTPase"/>
</dbReference>
<dbReference type="Proteomes" id="UP000605992">
    <property type="component" value="Unassembled WGS sequence"/>
</dbReference>
<proteinExistence type="inferred from homology"/>
<evidence type="ECO:0000256" key="2">
    <source>
        <dbReference type="ARBA" id="ARBA00022448"/>
    </source>
</evidence>
<keyword evidence="3" id="KW-0547">Nucleotide-binding</keyword>
<protein>
    <submittedName>
        <fullName evidence="6">ABC transporter ATP-binding protein</fullName>
    </submittedName>
</protein>
<dbReference type="InterPro" id="IPR003439">
    <property type="entry name" value="ABC_transporter-like_ATP-bd"/>
</dbReference>
<evidence type="ECO:0000256" key="4">
    <source>
        <dbReference type="ARBA" id="ARBA00022840"/>
    </source>
</evidence>
<comment type="caution">
    <text evidence="6">The sequence shown here is derived from an EMBL/GenBank/DDBJ whole genome shotgun (WGS) entry which is preliminary data.</text>
</comment>
<dbReference type="AlphaFoldDB" id="A0A8J3XUZ3"/>
<dbReference type="InterPro" id="IPR013563">
    <property type="entry name" value="Oligopep_ABC_C"/>
</dbReference>
<reference evidence="6" key="1">
    <citation type="submission" date="2021-01" db="EMBL/GenBank/DDBJ databases">
        <title>Whole genome shotgun sequence of Planotetraspora thailandica NBRC 104271.</title>
        <authorList>
            <person name="Komaki H."/>
            <person name="Tamura T."/>
        </authorList>
    </citation>
    <scope>NUCLEOTIDE SEQUENCE</scope>
    <source>
        <strain evidence="6">NBRC 104271</strain>
    </source>
</reference>
<dbReference type="GO" id="GO:0055085">
    <property type="term" value="P:transmembrane transport"/>
    <property type="evidence" value="ECO:0007669"/>
    <property type="project" value="UniProtKB-ARBA"/>
</dbReference>
<comment type="similarity">
    <text evidence="1">Belongs to the ABC transporter superfamily.</text>
</comment>
<name>A0A8J3XUZ3_9ACTN</name>
<evidence type="ECO:0000313" key="7">
    <source>
        <dbReference type="Proteomes" id="UP000605992"/>
    </source>
</evidence>
<sequence>MDRDGLGRSGEPAVTAGNEILSVEGLARHFTPSVAVTDRLFGKKPVVNHAVDGVDLVLHKGETLGLVGESGCGKSTLARTVVGLYRPTAGTIRYEGEVLPEKRTRAQQRAIQMVFQDPYSSLNPRMTVGQMLSELLRFHKLVPRDKVNERSRELMHLVGLPERALEQRPRQFSGGQRQRVGIARALALEPTVLVADEPVSALDVSVQANIINLLADLKETLHLSVVFVSHNMAVVRQISDRTAVMYRGRIVETGDTDTLFDDPVHPYTKLLIGSVPRLVDGEGPVEAEEEPEEAAGHDAVRQEVARSAERDGTHPCRFADRCPSVVAACAAEPPLLVDPRDPARWAACVHMSQRAEGVVA</sequence>
<dbReference type="InterPro" id="IPR003593">
    <property type="entry name" value="AAA+_ATPase"/>
</dbReference>
<keyword evidence="4 6" id="KW-0067">ATP-binding</keyword>
<dbReference type="PROSITE" id="PS00211">
    <property type="entry name" value="ABC_TRANSPORTER_1"/>
    <property type="match status" value="1"/>
</dbReference>